<dbReference type="EMBL" id="CP002198">
    <property type="protein sequence ID" value="ADN17153.1"/>
    <property type="molecule type" value="Genomic_DNA"/>
</dbReference>
<dbReference type="GO" id="GO:0032259">
    <property type="term" value="P:methylation"/>
    <property type="evidence" value="ECO:0007669"/>
    <property type="project" value="UniProtKB-KW"/>
</dbReference>
<protein>
    <recommendedName>
        <fullName evidence="2">site-specific DNA-methyltransferase (adenine-specific)</fullName>
        <ecNumber evidence="2">2.1.1.72</ecNumber>
    </recommendedName>
</protein>
<dbReference type="InterPro" id="IPR022749">
    <property type="entry name" value="D12N6_MeTrfase_N"/>
</dbReference>
<dbReference type="eggNOG" id="COG0286">
    <property type="taxonomic scope" value="Bacteria"/>
</dbReference>
<dbReference type="RefSeq" id="WP_013325191.1">
    <property type="nucleotide sequence ID" value="NC_014501.1"/>
</dbReference>
<proteinExistence type="inferred from homology"/>
<dbReference type="GO" id="GO:0009307">
    <property type="term" value="P:DNA restriction-modification system"/>
    <property type="evidence" value="ECO:0007669"/>
    <property type="project" value="UniProtKB-KW"/>
</dbReference>
<dbReference type="InterPro" id="IPR002052">
    <property type="entry name" value="DNA_methylase_N6_adenine_CS"/>
</dbReference>
<keyword evidence="3 11" id="KW-0489">Methyltransferase</keyword>
<dbReference type="Gene3D" id="3.40.50.150">
    <property type="entry name" value="Vaccinia Virus protein VP39"/>
    <property type="match status" value="1"/>
</dbReference>
<gene>
    <name evidence="11" type="ordered locus">Cyan7822_5272</name>
</gene>
<dbReference type="HOGENOM" id="CLU_018284_4_1_3"/>
<evidence type="ECO:0000313" key="11">
    <source>
        <dbReference type="EMBL" id="ADN17153.1"/>
    </source>
</evidence>
<evidence type="ECO:0000256" key="6">
    <source>
        <dbReference type="ARBA" id="ARBA00022747"/>
    </source>
</evidence>
<dbReference type="InterPro" id="IPR029063">
    <property type="entry name" value="SAM-dependent_MTases_sf"/>
</dbReference>
<dbReference type="PANTHER" id="PTHR42933:SF4">
    <property type="entry name" value="TYPE I RESTRICTION ENZYME ECOKI METHYLASE SUBUNIT"/>
    <property type="match status" value="1"/>
</dbReference>
<evidence type="ECO:0000256" key="7">
    <source>
        <dbReference type="ARBA" id="ARBA00047942"/>
    </source>
</evidence>
<name>E0U6Z7_GLOV7</name>
<comment type="catalytic activity">
    <reaction evidence="7">
        <text>a 2'-deoxyadenosine in DNA + S-adenosyl-L-methionine = an N(6)-methyl-2'-deoxyadenosine in DNA + S-adenosyl-L-homocysteine + H(+)</text>
        <dbReference type="Rhea" id="RHEA:15197"/>
        <dbReference type="Rhea" id="RHEA-COMP:12418"/>
        <dbReference type="Rhea" id="RHEA-COMP:12419"/>
        <dbReference type="ChEBI" id="CHEBI:15378"/>
        <dbReference type="ChEBI" id="CHEBI:57856"/>
        <dbReference type="ChEBI" id="CHEBI:59789"/>
        <dbReference type="ChEBI" id="CHEBI:90615"/>
        <dbReference type="ChEBI" id="CHEBI:90616"/>
        <dbReference type="EC" id="2.1.1.72"/>
    </reaction>
</comment>
<dbReference type="PRINTS" id="PR00507">
    <property type="entry name" value="N12N6MTFRASE"/>
</dbReference>
<evidence type="ECO:0000256" key="4">
    <source>
        <dbReference type="ARBA" id="ARBA00022679"/>
    </source>
</evidence>
<evidence type="ECO:0000256" key="2">
    <source>
        <dbReference type="ARBA" id="ARBA00011900"/>
    </source>
</evidence>
<dbReference type="InterPro" id="IPR051537">
    <property type="entry name" value="DNA_Adenine_Mtase"/>
</dbReference>
<evidence type="ECO:0000259" key="10">
    <source>
        <dbReference type="Pfam" id="PF12161"/>
    </source>
</evidence>
<dbReference type="PANTHER" id="PTHR42933">
    <property type="entry name" value="SLR6095 PROTEIN"/>
    <property type="match status" value="1"/>
</dbReference>
<keyword evidence="12" id="KW-1185">Reference proteome</keyword>
<accession>E0U6Z7</accession>
<dbReference type="Pfam" id="PF02384">
    <property type="entry name" value="N6_Mtase"/>
    <property type="match status" value="1"/>
</dbReference>
<feature type="domain" description="N6 adenine-specific DNA methyltransferase N-terminal" evidence="10">
    <location>
        <begin position="19"/>
        <end position="168"/>
    </location>
</feature>
<dbReference type="AlphaFoldDB" id="E0U6Z7"/>
<keyword evidence="5" id="KW-0949">S-adenosyl-L-methionine</keyword>
<dbReference type="PROSITE" id="PS00092">
    <property type="entry name" value="N6_MTASE"/>
    <property type="match status" value="1"/>
</dbReference>
<evidence type="ECO:0000313" key="12">
    <source>
        <dbReference type="Proteomes" id="UP000008206"/>
    </source>
</evidence>
<sequence>MPKRTNNPSKQSQTTAQRLGSVIKSARDIMRKDKGLNGELDRLPQLTWIMFLKLLDDMEKVREDEAFLEGKIYQSLLKYPYRWRDWVKQPNQPETTLHLLSGDQFLQFINNEKVILPDGKESDGLFAYLRSLQSNTGRERQDLIREVFRDVNNRMISGALLRDVVNKINDIHFDSSEEVNILSNFYESMLKEMRDAAGDSGEFYTPRPVVRFMVKVIDPKLGETIHDPACGTAGFLIEVYEYLKGQCKADEWAMLQASLSGVEAKPLPYMLAQMNLLLHGVEYPDVEHRNSLGQPLTNLGQKDQVDIILTNPPFGGEEEEKIKNNFPPKMQTSETALLFFQLIMRLLKKHPKPGRGGIVVPNGVLFGDGICAKVKEQLLTQFNLHTIVRLPNGVFEPYTSIPTNLLFFDASGSTEEIWYYEVALPEGMKKFTKTKPMQDGDFDECLVWWNNREENGQAWRYNFGAVYEAAKAKAQPHWDAANEALAMADKCSKQIKQLEEKIKVLEVSNLDFTPVEQKKLLEKQIKELKGKISIIQAEEQRYRGVAKEEQAKGDEIYWRVFNLDQKNPNSGQDFEHLPPDKLVADIMAKDLRVAEIMAEIQEILSM</sequence>
<feature type="coiled-coil region" evidence="8">
    <location>
        <begin position="481"/>
        <end position="538"/>
    </location>
</feature>
<evidence type="ECO:0000256" key="8">
    <source>
        <dbReference type="SAM" id="Coils"/>
    </source>
</evidence>
<evidence type="ECO:0000256" key="3">
    <source>
        <dbReference type="ARBA" id="ARBA00022603"/>
    </source>
</evidence>
<dbReference type="InterPro" id="IPR003356">
    <property type="entry name" value="DNA_methylase_A-5"/>
</dbReference>
<dbReference type="SUPFAM" id="SSF53335">
    <property type="entry name" value="S-adenosyl-L-methionine-dependent methyltransferases"/>
    <property type="match status" value="1"/>
</dbReference>
<keyword evidence="4 11" id="KW-0808">Transferase</keyword>
<dbReference type="GO" id="GO:0009007">
    <property type="term" value="F:site-specific DNA-methyltransferase (adenine-specific) activity"/>
    <property type="evidence" value="ECO:0007669"/>
    <property type="project" value="UniProtKB-EC"/>
</dbReference>
<dbReference type="Gene3D" id="1.20.1260.30">
    <property type="match status" value="1"/>
</dbReference>
<feature type="domain" description="DNA methylase adenine-specific" evidence="9">
    <location>
        <begin position="180"/>
        <end position="459"/>
    </location>
</feature>
<dbReference type="GO" id="GO:0008170">
    <property type="term" value="F:N-methyltransferase activity"/>
    <property type="evidence" value="ECO:0007669"/>
    <property type="project" value="InterPro"/>
</dbReference>
<dbReference type="REBASE" id="27820">
    <property type="entry name" value="M.Csp7822ORF5270P"/>
</dbReference>
<dbReference type="OrthoDB" id="467945at2"/>
<dbReference type="STRING" id="497965.Cyan7822_5272"/>
<dbReference type="EC" id="2.1.1.72" evidence="2"/>
<dbReference type="GO" id="GO:0003677">
    <property type="term" value="F:DNA binding"/>
    <property type="evidence" value="ECO:0007669"/>
    <property type="project" value="InterPro"/>
</dbReference>
<organism evidence="11 12">
    <name type="scientific">Gloeothece verrucosa (strain PCC 7822)</name>
    <name type="common">Cyanothece sp. (strain PCC 7822)</name>
    <dbReference type="NCBI Taxonomy" id="497965"/>
    <lineage>
        <taxon>Bacteria</taxon>
        <taxon>Bacillati</taxon>
        <taxon>Cyanobacteriota</taxon>
        <taxon>Cyanophyceae</taxon>
        <taxon>Oscillatoriophycideae</taxon>
        <taxon>Chroococcales</taxon>
        <taxon>Aphanothecaceae</taxon>
        <taxon>Gloeothece</taxon>
        <taxon>Gloeothece verrucosa</taxon>
    </lineage>
</organism>
<comment type="similarity">
    <text evidence="1">Belongs to the N(4)/N(6)-methyltransferase family.</text>
</comment>
<dbReference type="Pfam" id="PF12161">
    <property type="entry name" value="HsdM_N"/>
    <property type="match status" value="1"/>
</dbReference>
<keyword evidence="6" id="KW-0680">Restriction system</keyword>
<dbReference type="Proteomes" id="UP000008206">
    <property type="component" value="Chromosome"/>
</dbReference>
<evidence type="ECO:0000256" key="5">
    <source>
        <dbReference type="ARBA" id="ARBA00022691"/>
    </source>
</evidence>
<dbReference type="KEGG" id="cyj:Cyan7822_5272"/>
<evidence type="ECO:0000256" key="1">
    <source>
        <dbReference type="ARBA" id="ARBA00006594"/>
    </source>
</evidence>
<evidence type="ECO:0000259" key="9">
    <source>
        <dbReference type="Pfam" id="PF02384"/>
    </source>
</evidence>
<reference evidence="12" key="1">
    <citation type="journal article" date="2011" name="MBio">
        <title>Novel metabolic attributes of the genus Cyanothece, comprising a group of unicellular nitrogen-fixing Cyanobacteria.</title>
        <authorList>
            <person name="Bandyopadhyay A."/>
            <person name="Elvitigala T."/>
            <person name="Welsh E."/>
            <person name="Stockel J."/>
            <person name="Liberton M."/>
            <person name="Min H."/>
            <person name="Sherman L.A."/>
            <person name="Pakrasi H.B."/>
        </authorList>
    </citation>
    <scope>NUCLEOTIDE SEQUENCE [LARGE SCALE GENOMIC DNA]</scope>
    <source>
        <strain evidence="12">PCC 7822</strain>
    </source>
</reference>
<dbReference type="InterPro" id="IPR038333">
    <property type="entry name" value="T1MK-like_N_sf"/>
</dbReference>
<keyword evidence="8" id="KW-0175">Coiled coil</keyword>